<dbReference type="HAMAP" id="MF_01477">
    <property type="entry name" value="Iojap_RsfS"/>
    <property type="match status" value="1"/>
</dbReference>
<dbReference type="AlphaFoldDB" id="A0AAD5S1C6"/>
<dbReference type="InterPro" id="IPR004394">
    <property type="entry name" value="Iojap/RsfS/C7orf30"/>
</dbReference>
<comment type="caution">
    <text evidence="3">The sequence shown here is derived from an EMBL/GenBank/DDBJ whole genome shotgun (WGS) entry which is preliminary data.</text>
</comment>
<protein>
    <recommendedName>
        <fullName evidence="5">Ribosome silencing factor</fullName>
    </recommendedName>
</protein>
<dbReference type="NCBIfam" id="TIGR00090">
    <property type="entry name" value="rsfS_iojap_ybeB"/>
    <property type="match status" value="1"/>
</dbReference>
<name>A0AAD5S1C6_9FUNG</name>
<organism evidence="3 4">
    <name type="scientific">Rhizophlyctis rosea</name>
    <dbReference type="NCBI Taxonomy" id="64517"/>
    <lineage>
        <taxon>Eukaryota</taxon>
        <taxon>Fungi</taxon>
        <taxon>Fungi incertae sedis</taxon>
        <taxon>Chytridiomycota</taxon>
        <taxon>Chytridiomycota incertae sedis</taxon>
        <taxon>Chytridiomycetes</taxon>
        <taxon>Rhizophlyctidales</taxon>
        <taxon>Rhizophlyctidaceae</taxon>
        <taxon>Rhizophlyctis</taxon>
    </lineage>
</organism>
<evidence type="ECO:0000256" key="2">
    <source>
        <dbReference type="SAM" id="MobiDB-lite"/>
    </source>
</evidence>
<evidence type="ECO:0008006" key="5">
    <source>
        <dbReference type="Google" id="ProtNLM"/>
    </source>
</evidence>
<evidence type="ECO:0000313" key="3">
    <source>
        <dbReference type="EMBL" id="KAJ3026291.1"/>
    </source>
</evidence>
<evidence type="ECO:0000256" key="1">
    <source>
        <dbReference type="ARBA" id="ARBA00010574"/>
    </source>
</evidence>
<sequence length="242" mass="26819">AHLTSDEQVSDDWYINQSFNVPTPTSTSSKSSTPQPEPFIPKWLKNAAIAERRQQGITEGENEAEAQGLIRLEEIVEVLKEERGQNLVVIDMKTKCDFTDFLVIVEGRSAKQVHALVDSVRRKAKRRVPKDTSLPPNVSVEGGGTEDWMVLDIGRFIVHAFTPEARTQYNLEGLWTAIKDPLLALSNEAELDNELAAEEALTAASLSWESHPESAKDNARHVKKAGDMKASEKAADDFVGPR</sequence>
<dbReference type="Gene3D" id="3.30.460.10">
    <property type="entry name" value="Beta Polymerase, domain 2"/>
    <property type="match status" value="1"/>
</dbReference>
<dbReference type="PANTHER" id="PTHR21043:SF0">
    <property type="entry name" value="MITOCHONDRIAL ASSEMBLY OF RIBOSOMAL LARGE SUBUNIT PROTEIN 1"/>
    <property type="match status" value="1"/>
</dbReference>
<dbReference type="PANTHER" id="PTHR21043">
    <property type="entry name" value="IOJAP SUPERFAMILY ORTHOLOG"/>
    <property type="match status" value="1"/>
</dbReference>
<dbReference type="Proteomes" id="UP001212841">
    <property type="component" value="Unassembled WGS sequence"/>
</dbReference>
<feature type="compositionally biased region" description="Basic and acidic residues" evidence="2">
    <location>
        <begin position="210"/>
        <end position="236"/>
    </location>
</feature>
<dbReference type="Pfam" id="PF02410">
    <property type="entry name" value="RsfS"/>
    <property type="match status" value="1"/>
</dbReference>
<keyword evidence="4" id="KW-1185">Reference proteome</keyword>
<dbReference type="GO" id="GO:0017148">
    <property type="term" value="P:negative regulation of translation"/>
    <property type="evidence" value="ECO:0007669"/>
    <property type="project" value="TreeGrafter"/>
</dbReference>
<dbReference type="InterPro" id="IPR043519">
    <property type="entry name" value="NT_sf"/>
</dbReference>
<gene>
    <name evidence="3" type="ORF">HK097_006483</name>
</gene>
<dbReference type="EMBL" id="JADGJD010003026">
    <property type="protein sequence ID" value="KAJ3026291.1"/>
    <property type="molecule type" value="Genomic_DNA"/>
</dbReference>
<feature type="region of interest" description="Disordered" evidence="2">
    <location>
        <begin position="1"/>
        <end position="39"/>
    </location>
</feature>
<accession>A0AAD5S1C6</accession>
<reference evidence="3" key="1">
    <citation type="submission" date="2020-05" db="EMBL/GenBank/DDBJ databases">
        <title>Phylogenomic resolution of chytrid fungi.</title>
        <authorList>
            <person name="Stajich J.E."/>
            <person name="Amses K."/>
            <person name="Simmons R."/>
            <person name="Seto K."/>
            <person name="Myers J."/>
            <person name="Bonds A."/>
            <person name="Quandt C.A."/>
            <person name="Barry K."/>
            <person name="Liu P."/>
            <person name="Grigoriev I."/>
            <person name="Longcore J.E."/>
            <person name="James T.Y."/>
        </authorList>
    </citation>
    <scope>NUCLEOTIDE SEQUENCE</scope>
    <source>
        <strain evidence="3">JEL0318</strain>
    </source>
</reference>
<dbReference type="GO" id="GO:0043023">
    <property type="term" value="F:ribosomal large subunit binding"/>
    <property type="evidence" value="ECO:0007669"/>
    <property type="project" value="TreeGrafter"/>
</dbReference>
<feature type="compositionally biased region" description="Low complexity" evidence="2">
    <location>
        <begin position="22"/>
        <end position="34"/>
    </location>
</feature>
<feature type="non-terminal residue" evidence="3">
    <location>
        <position position="242"/>
    </location>
</feature>
<evidence type="ECO:0000313" key="4">
    <source>
        <dbReference type="Proteomes" id="UP001212841"/>
    </source>
</evidence>
<proteinExistence type="inferred from homology"/>
<feature type="region of interest" description="Disordered" evidence="2">
    <location>
        <begin position="206"/>
        <end position="242"/>
    </location>
</feature>
<dbReference type="SUPFAM" id="SSF81301">
    <property type="entry name" value="Nucleotidyltransferase"/>
    <property type="match status" value="1"/>
</dbReference>
<comment type="similarity">
    <text evidence="1">Belongs to the Iojap/RsfS family.</text>
</comment>
<dbReference type="GO" id="GO:0090071">
    <property type="term" value="P:negative regulation of ribosome biogenesis"/>
    <property type="evidence" value="ECO:0007669"/>
    <property type="project" value="TreeGrafter"/>
</dbReference>